<dbReference type="SUPFAM" id="SSF53098">
    <property type="entry name" value="Ribonuclease H-like"/>
    <property type="match status" value="1"/>
</dbReference>
<protein>
    <recommendedName>
        <fullName evidence="7">Integrase catalytic domain-containing protein</fullName>
    </recommendedName>
</protein>
<dbReference type="GO" id="GO:0015074">
    <property type="term" value="P:DNA integration"/>
    <property type="evidence" value="ECO:0007669"/>
    <property type="project" value="InterPro"/>
</dbReference>
<dbReference type="OrthoDB" id="9906983at2759"/>
<keyword evidence="5" id="KW-0378">Hydrolase</keyword>
<evidence type="ECO:0000256" key="4">
    <source>
        <dbReference type="ARBA" id="ARBA00022759"/>
    </source>
</evidence>
<evidence type="ECO:0000256" key="5">
    <source>
        <dbReference type="ARBA" id="ARBA00022801"/>
    </source>
</evidence>
<dbReference type="InterPro" id="IPR012337">
    <property type="entry name" value="RNaseH-like_sf"/>
</dbReference>
<keyword evidence="9" id="KW-1185">Reference proteome</keyword>
<feature type="domain" description="Integrase catalytic" evidence="7">
    <location>
        <begin position="1"/>
        <end position="129"/>
    </location>
</feature>
<keyword evidence="4" id="KW-0255">Endonuclease</keyword>
<dbReference type="GO" id="GO:0035613">
    <property type="term" value="F:RNA stem-loop binding"/>
    <property type="evidence" value="ECO:0007669"/>
    <property type="project" value="TreeGrafter"/>
</dbReference>
<sequence>LGMARQASKQDQLATVMALGDWVSCYGAPIIISSDQGTHFTGRMVAKIADFLDIQWNFHLAYNPTTSGVVERFNGLLKTHLITHSDEKLRTALQYAAYELNSRPRLYRLSPFRESFGNNLDLDRYSLIKEDSPSFQLFPDKFLCRKRADQQVTIIILGTGETLWIAGEKGELKLAKLGDLTHA</sequence>
<accession>A0A443RUN9</accession>
<dbReference type="GO" id="GO:0004519">
    <property type="term" value="F:endonuclease activity"/>
    <property type="evidence" value="ECO:0007669"/>
    <property type="project" value="UniProtKB-KW"/>
</dbReference>
<feature type="non-terminal residue" evidence="8">
    <location>
        <position position="1"/>
    </location>
</feature>
<evidence type="ECO:0000256" key="1">
    <source>
        <dbReference type="ARBA" id="ARBA00022679"/>
    </source>
</evidence>
<evidence type="ECO:0000256" key="2">
    <source>
        <dbReference type="ARBA" id="ARBA00022695"/>
    </source>
</evidence>
<dbReference type="PANTHER" id="PTHR41694">
    <property type="entry name" value="ENDOGENOUS RETROVIRUS GROUP K MEMBER POL PROTEIN"/>
    <property type="match status" value="1"/>
</dbReference>
<evidence type="ECO:0000256" key="6">
    <source>
        <dbReference type="ARBA" id="ARBA00022918"/>
    </source>
</evidence>
<dbReference type="Gene3D" id="3.30.420.10">
    <property type="entry name" value="Ribonuclease H-like superfamily/Ribonuclease H"/>
    <property type="match status" value="1"/>
</dbReference>
<keyword evidence="2" id="KW-0548">Nucleotidyltransferase</keyword>
<keyword evidence="3" id="KW-0540">Nuclease</keyword>
<reference evidence="8 9" key="1">
    <citation type="journal article" date="2018" name="Gigascience">
        <title>Genomes of trombidid mites reveal novel predicted allergens and laterally-transferred genes associated with secondary metabolism.</title>
        <authorList>
            <person name="Dong X."/>
            <person name="Chaisiri K."/>
            <person name="Xia D."/>
            <person name="Armstrong S.D."/>
            <person name="Fang Y."/>
            <person name="Donnelly M.J."/>
            <person name="Kadowaki T."/>
            <person name="McGarry J.W."/>
            <person name="Darby A.C."/>
            <person name="Makepeace B.L."/>
        </authorList>
    </citation>
    <scope>NUCLEOTIDE SEQUENCE [LARGE SCALE GENOMIC DNA]</scope>
    <source>
        <strain evidence="8">UoL-UT</strain>
    </source>
</reference>
<keyword evidence="1" id="KW-0808">Transferase</keyword>
<dbReference type="AlphaFoldDB" id="A0A443RUN9"/>
<dbReference type="PROSITE" id="PS50994">
    <property type="entry name" value="INTEGRASE"/>
    <property type="match status" value="1"/>
</dbReference>
<dbReference type="PANTHER" id="PTHR41694:SF3">
    <property type="entry name" value="RNA-DIRECTED DNA POLYMERASE-RELATED"/>
    <property type="match status" value="1"/>
</dbReference>
<evidence type="ECO:0000259" key="7">
    <source>
        <dbReference type="PROSITE" id="PS50994"/>
    </source>
</evidence>
<comment type="caution">
    <text evidence="8">The sequence shown here is derived from an EMBL/GenBank/DDBJ whole genome shotgun (WGS) entry which is preliminary data.</text>
</comment>
<name>A0A443RUN9_9ACAR</name>
<keyword evidence="6" id="KW-0695">RNA-directed DNA polymerase</keyword>
<dbReference type="InterPro" id="IPR001584">
    <property type="entry name" value="Integrase_cat-core"/>
</dbReference>
<evidence type="ECO:0000313" key="9">
    <source>
        <dbReference type="Proteomes" id="UP000288716"/>
    </source>
</evidence>
<dbReference type="GO" id="GO:0016787">
    <property type="term" value="F:hydrolase activity"/>
    <property type="evidence" value="ECO:0007669"/>
    <property type="project" value="UniProtKB-KW"/>
</dbReference>
<gene>
    <name evidence="8" type="ORF">B4U80_12433</name>
</gene>
<proteinExistence type="predicted"/>
<evidence type="ECO:0000256" key="3">
    <source>
        <dbReference type="ARBA" id="ARBA00022722"/>
    </source>
</evidence>
<dbReference type="EMBL" id="NCKV01034833">
    <property type="protein sequence ID" value="RWS18759.1"/>
    <property type="molecule type" value="Genomic_DNA"/>
</dbReference>
<dbReference type="InterPro" id="IPR036397">
    <property type="entry name" value="RNaseH_sf"/>
</dbReference>
<organism evidence="8 9">
    <name type="scientific">Leptotrombidium deliense</name>
    <dbReference type="NCBI Taxonomy" id="299467"/>
    <lineage>
        <taxon>Eukaryota</taxon>
        <taxon>Metazoa</taxon>
        <taxon>Ecdysozoa</taxon>
        <taxon>Arthropoda</taxon>
        <taxon>Chelicerata</taxon>
        <taxon>Arachnida</taxon>
        <taxon>Acari</taxon>
        <taxon>Acariformes</taxon>
        <taxon>Trombidiformes</taxon>
        <taxon>Prostigmata</taxon>
        <taxon>Anystina</taxon>
        <taxon>Parasitengona</taxon>
        <taxon>Trombiculoidea</taxon>
        <taxon>Trombiculidae</taxon>
        <taxon>Leptotrombidium</taxon>
    </lineage>
</organism>
<evidence type="ECO:0000313" key="8">
    <source>
        <dbReference type="EMBL" id="RWS18759.1"/>
    </source>
</evidence>
<dbReference type="GO" id="GO:0003964">
    <property type="term" value="F:RNA-directed DNA polymerase activity"/>
    <property type="evidence" value="ECO:0007669"/>
    <property type="project" value="UniProtKB-KW"/>
</dbReference>
<dbReference type="Proteomes" id="UP000288716">
    <property type="component" value="Unassembled WGS sequence"/>
</dbReference>
<dbReference type="VEuPathDB" id="VectorBase:LDEU013281"/>